<dbReference type="GO" id="GO:0005634">
    <property type="term" value="C:nucleus"/>
    <property type="evidence" value="ECO:0007669"/>
    <property type="project" value="UniProtKB-SubCell"/>
</dbReference>
<dbReference type="Pfam" id="PF00397">
    <property type="entry name" value="WW"/>
    <property type="match status" value="1"/>
</dbReference>
<evidence type="ECO:0000256" key="1">
    <source>
        <dbReference type="ARBA" id="ARBA00004123"/>
    </source>
</evidence>
<feature type="compositionally biased region" description="Pro residues" evidence="5">
    <location>
        <begin position="93"/>
        <end position="106"/>
    </location>
</feature>
<dbReference type="PROSITE" id="PS50020">
    <property type="entry name" value="WW_DOMAIN_2"/>
    <property type="match status" value="1"/>
</dbReference>
<comment type="subcellular location">
    <subcellularLocation>
        <location evidence="2">Cytoplasm</location>
    </subcellularLocation>
    <subcellularLocation>
        <location evidence="1">Nucleus</location>
    </subcellularLocation>
</comment>
<dbReference type="PROSITE" id="PS01159">
    <property type="entry name" value="WW_DOMAIN_1"/>
    <property type="match status" value="1"/>
</dbReference>
<dbReference type="CDD" id="cd00201">
    <property type="entry name" value="WW"/>
    <property type="match status" value="1"/>
</dbReference>
<feature type="compositionally biased region" description="Polar residues" evidence="5">
    <location>
        <begin position="110"/>
        <end position="123"/>
    </location>
</feature>
<dbReference type="GO" id="GO:0003713">
    <property type="term" value="F:transcription coactivator activity"/>
    <property type="evidence" value="ECO:0007669"/>
    <property type="project" value="TreeGrafter"/>
</dbReference>
<evidence type="ECO:0000313" key="8">
    <source>
        <dbReference type="Proteomes" id="UP000716291"/>
    </source>
</evidence>
<dbReference type="InterPro" id="IPR051583">
    <property type="entry name" value="YAP1"/>
</dbReference>
<keyword evidence="3" id="KW-0963">Cytoplasm</keyword>
<dbReference type="SUPFAM" id="SSF51045">
    <property type="entry name" value="WW domain"/>
    <property type="match status" value="1"/>
</dbReference>
<dbReference type="InterPro" id="IPR036020">
    <property type="entry name" value="WW_dom_sf"/>
</dbReference>
<evidence type="ECO:0000256" key="4">
    <source>
        <dbReference type="ARBA" id="ARBA00023242"/>
    </source>
</evidence>
<evidence type="ECO:0000256" key="3">
    <source>
        <dbReference type="ARBA" id="ARBA00022490"/>
    </source>
</evidence>
<protein>
    <recommendedName>
        <fullName evidence="6">WW domain-containing protein</fullName>
    </recommendedName>
</protein>
<feature type="region of interest" description="Disordered" evidence="5">
    <location>
        <begin position="154"/>
        <end position="194"/>
    </location>
</feature>
<dbReference type="GO" id="GO:0005737">
    <property type="term" value="C:cytoplasm"/>
    <property type="evidence" value="ECO:0007669"/>
    <property type="project" value="UniProtKB-SubCell"/>
</dbReference>
<gene>
    <name evidence="7" type="ORF">G6F64_004557</name>
</gene>
<feature type="domain" description="WW" evidence="6">
    <location>
        <begin position="3"/>
        <end position="36"/>
    </location>
</feature>
<proteinExistence type="predicted"/>
<sequence length="255" mass="28507">MSEPLPPGWEARQAPNGQYYFINHNTQATTWEDPRQNNRGYPAPPPQYGGYQQGYPPQQQGYPPQQQGYPLQQQGYPPQQQGYPPQQQAYPPYGAPPQSQPSPYGVPPQGDSSTLPAAQTQKKSGLSTGMKVAGAVAAAGLVGFGISEIVNHEEEQNDRIERLEDEEREDRYRESNYDREYQGGGDYREQNGETTTTINEDGGWFGNDKQTIIETDQNGGTTVIEKEDGWFHDETTITETDAYGDTTVEEESSWF</sequence>
<dbReference type="EMBL" id="JAANQT010000508">
    <property type="protein sequence ID" value="KAG1310437.1"/>
    <property type="molecule type" value="Genomic_DNA"/>
</dbReference>
<reference evidence="7" key="1">
    <citation type="journal article" date="2020" name="Microb. Genom.">
        <title>Genetic diversity of clinical and environmental Mucorales isolates obtained from an investigation of mucormycosis cases among solid organ transplant recipients.</title>
        <authorList>
            <person name="Nguyen M.H."/>
            <person name="Kaul D."/>
            <person name="Muto C."/>
            <person name="Cheng S.J."/>
            <person name="Richter R.A."/>
            <person name="Bruno V.M."/>
            <person name="Liu G."/>
            <person name="Beyhan S."/>
            <person name="Sundermann A.J."/>
            <person name="Mounaud S."/>
            <person name="Pasculle A.W."/>
            <person name="Nierman W.C."/>
            <person name="Driscoll E."/>
            <person name="Cumbie R."/>
            <person name="Clancy C.J."/>
            <person name="Dupont C.L."/>
        </authorList>
    </citation>
    <scope>NUCLEOTIDE SEQUENCE</scope>
    <source>
        <strain evidence="7">GL11</strain>
    </source>
</reference>
<evidence type="ECO:0000256" key="5">
    <source>
        <dbReference type="SAM" id="MobiDB-lite"/>
    </source>
</evidence>
<dbReference type="SMART" id="SM00456">
    <property type="entry name" value="WW"/>
    <property type="match status" value="1"/>
</dbReference>
<keyword evidence="4" id="KW-0539">Nucleus</keyword>
<comment type="caution">
    <text evidence="7">The sequence shown here is derived from an EMBL/GenBank/DDBJ whole genome shotgun (WGS) entry which is preliminary data.</text>
</comment>
<dbReference type="PRINTS" id="PR00403">
    <property type="entry name" value="WWDOMAIN"/>
</dbReference>
<dbReference type="Proteomes" id="UP000716291">
    <property type="component" value="Unassembled WGS sequence"/>
</dbReference>
<feature type="compositionally biased region" description="Basic and acidic residues" evidence="5">
    <location>
        <begin position="169"/>
        <end position="191"/>
    </location>
</feature>
<dbReference type="OrthoDB" id="3045089at2759"/>
<dbReference type="GO" id="GO:0045944">
    <property type="term" value="P:positive regulation of transcription by RNA polymerase II"/>
    <property type="evidence" value="ECO:0007669"/>
    <property type="project" value="TreeGrafter"/>
</dbReference>
<dbReference type="GO" id="GO:0035329">
    <property type="term" value="P:hippo signaling"/>
    <property type="evidence" value="ECO:0007669"/>
    <property type="project" value="TreeGrafter"/>
</dbReference>
<dbReference type="AlphaFoldDB" id="A0A9P7BTB7"/>
<accession>A0A9P7BTB7</accession>
<evidence type="ECO:0000313" key="7">
    <source>
        <dbReference type="EMBL" id="KAG1310437.1"/>
    </source>
</evidence>
<keyword evidence="8" id="KW-1185">Reference proteome</keyword>
<dbReference type="PANTHER" id="PTHR17616:SF8">
    <property type="entry name" value="TRANSCRIPTIONAL COACTIVATOR YORKIE"/>
    <property type="match status" value="1"/>
</dbReference>
<evidence type="ECO:0000256" key="2">
    <source>
        <dbReference type="ARBA" id="ARBA00004496"/>
    </source>
</evidence>
<dbReference type="Gene3D" id="2.20.70.10">
    <property type="match status" value="1"/>
</dbReference>
<dbReference type="PANTHER" id="PTHR17616">
    <property type="entry name" value="YES-ASSOCIATED PROTEIN YAP1 FAMILY MEMBER"/>
    <property type="match status" value="1"/>
</dbReference>
<dbReference type="InterPro" id="IPR001202">
    <property type="entry name" value="WW_dom"/>
</dbReference>
<feature type="region of interest" description="Disordered" evidence="5">
    <location>
        <begin position="24"/>
        <end position="123"/>
    </location>
</feature>
<evidence type="ECO:0000259" key="6">
    <source>
        <dbReference type="PROSITE" id="PS50020"/>
    </source>
</evidence>
<feature type="compositionally biased region" description="Low complexity" evidence="5">
    <location>
        <begin position="48"/>
        <end position="92"/>
    </location>
</feature>
<name>A0A9P7BTB7_RHIOR</name>
<organism evidence="7 8">
    <name type="scientific">Rhizopus oryzae</name>
    <name type="common">Mucormycosis agent</name>
    <name type="synonym">Rhizopus arrhizus var. delemar</name>
    <dbReference type="NCBI Taxonomy" id="64495"/>
    <lineage>
        <taxon>Eukaryota</taxon>
        <taxon>Fungi</taxon>
        <taxon>Fungi incertae sedis</taxon>
        <taxon>Mucoromycota</taxon>
        <taxon>Mucoromycotina</taxon>
        <taxon>Mucoromycetes</taxon>
        <taxon>Mucorales</taxon>
        <taxon>Mucorineae</taxon>
        <taxon>Rhizopodaceae</taxon>
        <taxon>Rhizopus</taxon>
    </lineage>
</organism>